<keyword evidence="6" id="KW-1185">Reference proteome</keyword>
<dbReference type="PANTHER" id="PTHR35891:SF2">
    <property type="entry name" value="THIOL:DISULFIDE INTERCHANGE PROTEIN DSBA"/>
    <property type="match status" value="1"/>
</dbReference>
<keyword evidence="1 3" id="KW-0732">Signal</keyword>
<dbReference type="CDD" id="cd03019">
    <property type="entry name" value="DsbA_DsbA"/>
    <property type="match status" value="1"/>
</dbReference>
<dbReference type="PROSITE" id="PS51352">
    <property type="entry name" value="THIOREDOXIN_2"/>
    <property type="match status" value="1"/>
</dbReference>
<protein>
    <submittedName>
        <fullName evidence="5">Thiol:disulfide interchange protein DsbA/DsbL</fullName>
    </submittedName>
</protein>
<keyword evidence="2" id="KW-0676">Redox-active center</keyword>
<dbReference type="PANTHER" id="PTHR35891">
    <property type="entry name" value="THIOL:DISULFIDE INTERCHANGE PROTEIN DSBA"/>
    <property type="match status" value="1"/>
</dbReference>
<dbReference type="EMBL" id="BAABJE010000002">
    <property type="protein sequence ID" value="GAA4785760.1"/>
    <property type="molecule type" value="Genomic_DNA"/>
</dbReference>
<feature type="domain" description="Thioredoxin" evidence="4">
    <location>
        <begin position="15"/>
        <end position="205"/>
    </location>
</feature>
<organism evidence="5 6">
    <name type="scientific">Lysobacter hankyongensis</name>
    <dbReference type="NCBI Taxonomy" id="1176535"/>
    <lineage>
        <taxon>Bacteria</taxon>
        <taxon>Pseudomonadati</taxon>
        <taxon>Pseudomonadota</taxon>
        <taxon>Gammaproteobacteria</taxon>
        <taxon>Lysobacterales</taxon>
        <taxon>Lysobacteraceae</taxon>
        <taxon>Lysobacter</taxon>
    </lineage>
</organism>
<evidence type="ECO:0000256" key="3">
    <source>
        <dbReference type="SAM" id="SignalP"/>
    </source>
</evidence>
<name>A0ABP9ASV8_9GAMM</name>
<dbReference type="RefSeq" id="WP_345302017.1">
    <property type="nucleotide sequence ID" value="NZ_BAABJE010000002.1"/>
</dbReference>
<dbReference type="Pfam" id="PF13462">
    <property type="entry name" value="Thioredoxin_4"/>
    <property type="match status" value="1"/>
</dbReference>
<dbReference type="InterPro" id="IPR023205">
    <property type="entry name" value="DsbA/DsbL"/>
</dbReference>
<accession>A0ABP9ASV8</accession>
<dbReference type="InterPro" id="IPR012336">
    <property type="entry name" value="Thioredoxin-like_fold"/>
</dbReference>
<sequence>MTRLLAWLLLLALPLTACAQAPAGPPRVGLDYEVLEGGQRWQQAPDGKIEVVEVFAYTCPHCADFQPMVDAWKKTKPADVNFVYLPAAFDPEDAYARAYFAADLAKAVPKIHQPLFDAIHEQGALPRSNASIDELGTWFGQRGLNRAKMVASMRSKDVDARMARARAFAVANRVGSTPTLIVNGKYIVRARRLEDRWRVVDGLIAMERAAAKKTP</sequence>
<dbReference type="PROSITE" id="PS00194">
    <property type="entry name" value="THIOREDOXIN_1"/>
    <property type="match status" value="1"/>
</dbReference>
<dbReference type="Gene3D" id="3.40.30.10">
    <property type="entry name" value="Glutaredoxin"/>
    <property type="match status" value="1"/>
</dbReference>
<comment type="caution">
    <text evidence="5">The sequence shown here is derived from an EMBL/GenBank/DDBJ whole genome shotgun (WGS) entry which is preliminary data.</text>
</comment>
<reference evidence="6" key="1">
    <citation type="journal article" date="2019" name="Int. J. Syst. Evol. Microbiol.">
        <title>The Global Catalogue of Microorganisms (GCM) 10K type strain sequencing project: providing services to taxonomists for standard genome sequencing and annotation.</title>
        <authorList>
            <consortium name="The Broad Institute Genomics Platform"/>
            <consortium name="The Broad Institute Genome Sequencing Center for Infectious Disease"/>
            <person name="Wu L."/>
            <person name="Ma J."/>
        </authorList>
    </citation>
    <scope>NUCLEOTIDE SEQUENCE [LARGE SCALE GENOMIC DNA]</scope>
    <source>
        <strain evidence="6">JCM 18204</strain>
    </source>
</reference>
<dbReference type="SUPFAM" id="SSF52833">
    <property type="entry name" value="Thioredoxin-like"/>
    <property type="match status" value="1"/>
</dbReference>
<evidence type="ECO:0000256" key="1">
    <source>
        <dbReference type="ARBA" id="ARBA00022729"/>
    </source>
</evidence>
<gene>
    <name evidence="5" type="ORF">GCM10023307_08080</name>
</gene>
<feature type="signal peptide" evidence="3">
    <location>
        <begin position="1"/>
        <end position="19"/>
    </location>
</feature>
<evidence type="ECO:0000259" key="4">
    <source>
        <dbReference type="PROSITE" id="PS51352"/>
    </source>
</evidence>
<evidence type="ECO:0000256" key="2">
    <source>
        <dbReference type="ARBA" id="ARBA00023284"/>
    </source>
</evidence>
<dbReference type="InterPro" id="IPR036249">
    <property type="entry name" value="Thioredoxin-like_sf"/>
</dbReference>
<proteinExistence type="predicted"/>
<dbReference type="InterPro" id="IPR050824">
    <property type="entry name" value="Thiol_disulfide_DsbA"/>
</dbReference>
<dbReference type="InterPro" id="IPR013766">
    <property type="entry name" value="Thioredoxin_domain"/>
</dbReference>
<feature type="chain" id="PRO_5046651069" evidence="3">
    <location>
        <begin position="20"/>
        <end position="215"/>
    </location>
</feature>
<dbReference type="Proteomes" id="UP001499959">
    <property type="component" value="Unassembled WGS sequence"/>
</dbReference>
<evidence type="ECO:0000313" key="6">
    <source>
        <dbReference type="Proteomes" id="UP001499959"/>
    </source>
</evidence>
<evidence type="ECO:0000313" key="5">
    <source>
        <dbReference type="EMBL" id="GAA4785760.1"/>
    </source>
</evidence>
<dbReference type="InterPro" id="IPR017937">
    <property type="entry name" value="Thioredoxin_CS"/>
</dbReference>